<organism evidence="1 2">
    <name type="scientific">Methanomassiliicoccus intestinalis (strain Issoire-Mx1)</name>
    <dbReference type="NCBI Taxonomy" id="1295009"/>
    <lineage>
        <taxon>Archaea</taxon>
        <taxon>Methanobacteriati</taxon>
        <taxon>Thermoplasmatota</taxon>
        <taxon>Thermoplasmata</taxon>
        <taxon>Methanomassiliicoccales</taxon>
        <taxon>Methanomassiliicoccaceae</taxon>
        <taxon>Methanomassiliicoccus</taxon>
    </lineage>
</organism>
<dbReference type="GeneID" id="41322478"/>
<dbReference type="HOGENOM" id="CLU_2081289_0_0_2"/>
<dbReference type="Proteomes" id="UP000014070">
    <property type="component" value="Chromosome"/>
</dbReference>
<evidence type="ECO:0000313" key="2">
    <source>
        <dbReference type="Proteomes" id="UP000014070"/>
    </source>
</evidence>
<accession>R9T7W9</accession>
<dbReference type="AlphaFoldDB" id="R9T7W9"/>
<proteinExistence type="predicted"/>
<evidence type="ECO:0008006" key="3">
    <source>
        <dbReference type="Google" id="ProtNLM"/>
    </source>
</evidence>
<sequence length="121" mass="13913">MCYYIGIQDLVANALIELVDNNKEGKVSFKELNEYGAKVLDVLNEKGERAVLVLSRDYTNRFIHNCTEYFEIESHDDEKYVCLKEGITTDKLRDVFRSYTTYQVLQAFVDAKSLEVLGITA</sequence>
<dbReference type="EMBL" id="CP005934">
    <property type="protein sequence ID" value="AGN25448.1"/>
    <property type="molecule type" value="Genomic_DNA"/>
</dbReference>
<gene>
    <name evidence="1" type="ORF">MMINT_00320</name>
</gene>
<dbReference type="STRING" id="1295009.MMINT_00320"/>
<dbReference type="InParanoid" id="R9T7W9"/>
<dbReference type="RefSeq" id="WP_020447973.1">
    <property type="nucleotide sequence ID" value="NC_021353.1"/>
</dbReference>
<dbReference type="PROSITE" id="PS00018">
    <property type="entry name" value="EF_HAND_1"/>
    <property type="match status" value="1"/>
</dbReference>
<name>R9T7W9_METII</name>
<keyword evidence="2" id="KW-1185">Reference proteome</keyword>
<protein>
    <recommendedName>
        <fullName evidence="3">EF-hand domain-containing protein</fullName>
    </recommendedName>
</protein>
<evidence type="ECO:0000313" key="1">
    <source>
        <dbReference type="EMBL" id="AGN25448.1"/>
    </source>
</evidence>
<dbReference type="KEGG" id="mer:MMINT_00320"/>
<dbReference type="InterPro" id="IPR018247">
    <property type="entry name" value="EF_Hand_1_Ca_BS"/>
</dbReference>
<reference evidence="1 2" key="1">
    <citation type="journal article" date="2013" name="Genome Announc.">
        <title>Genome sequence of 'Candidatus Methanomassiliicoccus intestinalis' Issoire-Mx1, a third thermoplasmatales-related methanogenic archaeon from human feces.</title>
        <authorList>
            <person name="Borrel G."/>
            <person name="Harris H.M."/>
            <person name="Parisot N."/>
            <person name="Gaci N."/>
            <person name="Tottey W."/>
            <person name="Mihajlovski A."/>
            <person name="Deane J."/>
            <person name="Gribaldo S."/>
            <person name="Bardot O."/>
            <person name="Peyretaillade E."/>
            <person name="Peyret P."/>
            <person name="O'Toole P.W."/>
            <person name="Brugere J.F."/>
        </authorList>
    </citation>
    <scope>NUCLEOTIDE SEQUENCE [LARGE SCALE GENOMIC DNA]</scope>
    <source>
        <strain evidence="1 2">Issoire-Mx1</strain>
    </source>
</reference>